<dbReference type="Proteomes" id="UP000190896">
    <property type="component" value="Unassembled WGS sequence"/>
</dbReference>
<dbReference type="RefSeq" id="WP_078485542.1">
    <property type="nucleotide sequence ID" value="NZ_MPRJ01000001.1"/>
</dbReference>
<dbReference type="EMBL" id="MPRJ01000001">
    <property type="protein sequence ID" value="OOZ37890.1"/>
    <property type="molecule type" value="Genomic_DNA"/>
</dbReference>
<keyword evidence="2" id="KW-1185">Reference proteome</keyword>
<accession>A0A1T2KYP9</accession>
<proteinExistence type="predicted"/>
<name>A0A1T2KYP9_9GAMM</name>
<gene>
    <name evidence="1" type="ORF">BOW51_00335</name>
</gene>
<evidence type="ECO:0000313" key="1">
    <source>
        <dbReference type="EMBL" id="OOZ37890.1"/>
    </source>
</evidence>
<protein>
    <submittedName>
        <fullName evidence="1">Uncharacterized protein</fullName>
    </submittedName>
</protein>
<organism evidence="1 2">
    <name type="scientific">Solemya velesiana gill symbiont</name>
    <dbReference type="NCBI Taxonomy" id="1918948"/>
    <lineage>
        <taxon>Bacteria</taxon>
        <taxon>Pseudomonadati</taxon>
        <taxon>Pseudomonadota</taxon>
        <taxon>Gammaproteobacteria</taxon>
        <taxon>sulfur-oxidizing symbionts</taxon>
    </lineage>
</organism>
<dbReference type="AlphaFoldDB" id="A0A1T2KYP9"/>
<comment type="caution">
    <text evidence="1">The sequence shown here is derived from an EMBL/GenBank/DDBJ whole genome shotgun (WGS) entry which is preliminary data.</text>
</comment>
<sequence>MTAKLMVLQSADPEKTRLVSIPADMDEQEAYRHATGVIAAVQEANADCSWEDVEDALDDHGFQAVEFVIGPALACSH</sequence>
<evidence type="ECO:0000313" key="2">
    <source>
        <dbReference type="Proteomes" id="UP000190896"/>
    </source>
</evidence>
<reference evidence="1 2" key="1">
    <citation type="submission" date="2016-11" db="EMBL/GenBank/DDBJ databases">
        <title>Mixed transmission modes and dynamic genome evolution in an obligate animal-bacterial symbiosis.</title>
        <authorList>
            <person name="Russell S.L."/>
            <person name="Corbett-Detig R.B."/>
            <person name="Cavanaugh C.M."/>
        </authorList>
    </citation>
    <scope>NUCLEOTIDE SEQUENCE [LARGE SCALE GENOMIC DNA]</scope>
    <source>
        <strain evidence="1">Se-Cadez</strain>
    </source>
</reference>
<dbReference type="OrthoDB" id="7063710at2"/>